<name>A0ABU3BJF2_9FLAO</name>
<keyword evidence="1" id="KW-0812">Transmembrane</keyword>
<evidence type="ECO:0000256" key="1">
    <source>
        <dbReference type="SAM" id="Phobius"/>
    </source>
</evidence>
<reference evidence="2 3" key="1">
    <citation type="submission" date="2023-09" db="EMBL/GenBank/DDBJ databases">
        <authorList>
            <person name="Rey-Velasco X."/>
        </authorList>
    </citation>
    <scope>NUCLEOTIDE SEQUENCE [LARGE SCALE GENOMIC DNA]</scope>
    <source>
        <strain evidence="2 3">P007</strain>
    </source>
</reference>
<dbReference type="EMBL" id="JAVRHU010000003">
    <property type="protein sequence ID" value="MDT0622295.1"/>
    <property type="molecule type" value="Genomic_DNA"/>
</dbReference>
<evidence type="ECO:0000313" key="2">
    <source>
        <dbReference type="EMBL" id="MDT0622295.1"/>
    </source>
</evidence>
<keyword evidence="1" id="KW-1133">Transmembrane helix</keyword>
<gene>
    <name evidence="2" type="ORF">RM520_11715</name>
</gene>
<proteinExistence type="predicted"/>
<comment type="caution">
    <text evidence="2">The sequence shown here is derived from an EMBL/GenBank/DDBJ whole genome shotgun (WGS) entry which is preliminary data.</text>
</comment>
<organism evidence="2 3">
    <name type="scientific">Croceitalea vernalis</name>
    <dbReference type="NCBI Taxonomy" id="3075599"/>
    <lineage>
        <taxon>Bacteria</taxon>
        <taxon>Pseudomonadati</taxon>
        <taxon>Bacteroidota</taxon>
        <taxon>Flavobacteriia</taxon>
        <taxon>Flavobacteriales</taxon>
        <taxon>Flavobacteriaceae</taxon>
        <taxon>Croceitalea</taxon>
    </lineage>
</organism>
<dbReference type="RefSeq" id="WP_311388139.1">
    <property type="nucleotide sequence ID" value="NZ_JAVRHU010000003.1"/>
</dbReference>
<sequence>MILHKENHKKDKEINPLIGILLFLISIVLMLISGPIGFIFAFLKLLFTKGIKGIGGYALQLAISIDQLGNVLMQHLFNSIWIKNNGYQFGNRDETISSAIGKNKELGTLTNFGKVIDKLLDLIDPNHSLNSIDYYIQPTD</sequence>
<keyword evidence="1" id="KW-0472">Membrane</keyword>
<feature type="transmembrane region" description="Helical" evidence="1">
    <location>
        <begin position="20"/>
        <end position="43"/>
    </location>
</feature>
<accession>A0ABU3BJF2</accession>
<protein>
    <submittedName>
        <fullName evidence="2">Uncharacterized protein</fullName>
    </submittedName>
</protein>
<keyword evidence="3" id="KW-1185">Reference proteome</keyword>
<evidence type="ECO:0000313" key="3">
    <source>
        <dbReference type="Proteomes" id="UP001250662"/>
    </source>
</evidence>
<dbReference type="Proteomes" id="UP001250662">
    <property type="component" value="Unassembled WGS sequence"/>
</dbReference>